<keyword evidence="7" id="KW-1000">Mitochondrion outer membrane</keyword>
<proteinExistence type="inferred from homology"/>
<keyword evidence="5 13" id="KW-0813">Transport</keyword>
<dbReference type="GO" id="GO:0000814">
    <property type="term" value="C:ESCRT II complex"/>
    <property type="evidence" value="ECO:0007669"/>
    <property type="project" value="UniProtKB-UniRule"/>
</dbReference>
<dbReference type="InterPro" id="IPR036390">
    <property type="entry name" value="WH_DNA-bd_sf"/>
</dbReference>
<dbReference type="PANTHER" id="PTHR13128:SF12">
    <property type="entry name" value="VACUOLAR PROTEIN-SORTING-ASSOCIATED PROTEIN 36"/>
    <property type="match status" value="1"/>
</dbReference>
<dbReference type="InterPro" id="IPR037855">
    <property type="entry name" value="Vps36"/>
</dbReference>
<evidence type="ECO:0000256" key="1">
    <source>
        <dbReference type="ARBA" id="ARBA00004572"/>
    </source>
</evidence>
<evidence type="ECO:0000256" key="5">
    <source>
        <dbReference type="ARBA" id="ARBA00022448"/>
    </source>
</evidence>
<dbReference type="Pfam" id="PF04157">
    <property type="entry name" value="EAP30"/>
    <property type="match status" value="1"/>
</dbReference>
<evidence type="ECO:0000256" key="2">
    <source>
        <dbReference type="ARBA" id="ARBA00009697"/>
    </source>
</evidence>
<evidence type="ECO:0000256" key="6">
    <source>
        <dbReference type="ARBA" id="ARBA00022692"/>
    </source>
</evidence>
<protein>
    <recommendedName>
        <fullName evidence="4 13">Vacuolar protein-sorting-associated protein 36</fullName>
    </recommendedName>
    <alternativeName>
        <fullName evidence="12 13">ESCRT-II complex subunit VPS36</fullName>
    </alternativeName>
</protein>
<evidence type="ECO:0000259" key="14">
    <source>
        <dbReference type="PROSITE" id="PS51495"/>
    </source>
</evidence>
<dbReference type="FunCoup" id="A0A1V9XIE1">
    <property type="interactions" value="1350"/>
</dbReference>
<dbReference type="InParanoid" id="A0A1V9XIE1"/>
<dbReference type="EMBL" id="MNPL01010125">
    <property type="protein sequence ID" value="OQR73320.1"/>
    <property type="molecule type" value="Genomic_DNA"/>
</dbReference>
<keyword evidence="13" id="KW-0963">Cytoplasm</keyword>
<comment type="subcellular location">
    <subcellularLocation>
        <location evidence="13">Cytoplasm</location>
    </subcellularLocation>
    <subcellularLocation>
        <location evidence="13">Endosome</location>
    </subcellularLocation>
    <subcellularLocation>
        <location evidence="1">Mitochondrion outer membrane</location>
        <topology evidence="1">Single-pass membrane protein</topology>
    </subcellularLocation>
</comment>
<keyword evidence="6" id="KW-0812">Transmembrane</keyword>
<comment type="function">
    <text evidence="13">Component of the ESCRT-II complex (endosomal sorting complex required for transport II), which is required for multivesicular body (MVB) formation and sorting of endosomal cargo proteins into MVBs.</text>
</comment>
<keyword evidence="11" id="KW-0472">Membrane</keyword>
<dbReference type="GO" id="GO:0032266">
    <property type="term" value="F:phosphatidylinositol-3-phosphate binding"/>
    <property type="evidence" value="ECO:0007669"/>
    <property type="project" value="UniProtKB-UniRule"/>
</dbReference>
<keyword evidence="9" id="KW-1133">Transmembrane helix</keyword>
<dbReference type="InterPro" id="IPR012621">
    <property type="entry name" value="Tom7"/>
</dbReference>
<name>A0A1V9XIE1_9ACAR</name>
<dbReference type="Proteomes" id="UP000192247">
    <property type="component" value="Unassembled WGS sequence"/>
</dbReference>
<keyword evidence="16" id="KW-1185">Reference proteome</keyword>
<dbReference type="InterPro" id="IPR040608">
    <property type="entry name" value="Snf8/Vps36"/>
</dbReference>
<evidence type="ECO:0000256" key="11">
    <source>
        <dbReference type="ARBA" id="ARBA00023136"/>
    </source>
</evidence>
<dbReference type="GO" id="GO:0005742">
    <property type="term" value="C:mitochondrial outer membrane translocase complex"/>
    <property type="evidence" value="ECO:0007669"/>
    <property type="project" value="InterPro"/>
</dbReference>
<accession>A0A1V9XIE1</accession>
<dbReference type="SUPFAM" id="SSF50729">
    <property type="entry name" value="PH domain-like"/>
    <property type="match status" value="1"/>
</dbReference>
<dbReference type="Gene3D" id="1.10.10.10">
    <property type="entry name" value="Winged helix-like DNA-binding domain superfamily/Winged helix DNA-binding domain"/>
    <property type="match status" value="2"/>
</dbReference>
<comment type="subunit">
    <text evidence="13">Component of the endosomal sorting complex required for transport II (ESCRT-II).</text>
</comment>
<dbReference type="InterPro" id="IPR036388">
    <property type="entry name" value="WH-like_DNA-bd_sf"/>
</dbReference>
<dbReference type="Pfam" id="PF11605">
    <property type="entry name" value="Vps36_ESCRT-II"/>
    <property type="match status" value="1"/>
</dbReference>
<evidence type="ECO:0000313" key="16">
    <source>
        <dbReference type="Proteomes" id="UP000192247"/>
    </source>
</evidence>
<dbReference type="GO" id="GO:0030150">
    <property type="term" value="P:protein import into mitochondrial matrix"/>
    <property type="evidence" value="ECO:0007669"/>
    <property type="project" value="InterPro"/>
</dbReference>
<evidence type="ECO:0000256" key="13">
    <source>
        <dbReference type="RuleBase" id="RU367095"/>
    </source>
</evidence>
<organism evidence="15 16">
    <name type="scientific">Tropilaelaps mercedesae</name>
    <dbReference type="NCBI Taxonomy" id="418985"/>
    <lineage>
        <taxon>Eukaryota</taxon>
        <taxon>Metazoa</taxon>
        <taxon>Ecdysozoa</taxon>
        <taxon>Arthropoda</taxon>
        <taxon>Chelicerata</taxon>
        <taxon>Arachnida</taxon>
        <taxon>Acari</taxon>
        <taxon>Parasitiformes</taxon>
        <taxon>Mesostigmata</taxon>
        <taxon>Gamasina</taxon>
        <taxon>Dermanyssoidea</taxon>
        <taxon>Laelapidae</taxon>
        <taxon>Tropilaelaps</taxon>
    </lineage>
</organism>
<comment type="similarity">
    <text evidence="3">Belongs to the Tom7 family.</text>
</comment>
<evidence type="ECO:0000256" key="8">
    <source>
        <dbReference type="ARBA" id="ARBA00022927"/>
    </source>
</evidence>
<evidence type="ECO:0000256" key="9">
    <source>
        <dbReference type="ARBA" id="ARBA00022989"/>
    </source>
</evidence>
<reference evidence="15 16" key="1">
    <citation type="journal article" date="2017" name="Gigascience">
        <title>Draft genome of the honey bee ectoparasitic mite, Tropilaelaps mercedesae, is shaped by the parasitic life history.</title>
        <authorList>
            <person name="Dong X."/>
            <person name="Armstrong S.D."/>
            <person name="Xia D."/>
            <person name="Makepeace B.L."/>
            <person name="Darby A.C."/>
            <person name="Kadowaki T."/>
        </authorList>
    </citation>
    <scope>NUCLEOTIDE SEQUENCE [LARGE SCALE GENOMIC DNA]</scope>
    <source>
        <strain evidence="15">Wuxi-XJTLU</strain>
    </source>
</reference>
<keyword evidence="10" id="KW-0496">Mitochondrion</keyword>
<dbReference type="Pfam" id="PF08038">
    <property type="entry name" value="Tom7"/>
    <property type="match status" value="1"/>
</dbReference>
<dbReference type="InterPro" id="IPR011993">
    <property type="entry name" value="PH-like_dom_sf"/>
</dbReference>
<comment type="caution">
    <text evidence="15">The sequence shown here is derived from an EMBL/GenBank/DDBJ whole genome shotgun (WGS) entry which is preliminary data.</text>
</comment>
<keyword evidence="13" id="KW-0967">Endosome</keyword>
<dbReference type="PANTHER" id="PTHR13128">
    <property type="entry name" value="VACUOLAR PROTEIN-SORTING-ASSOCIATED PROTEIN 36"/>
    <property type="match status" value="1"/>
</dbReference>
<feature type="domain" description="GLUE N-terminal" evidence="14">
    <location>
        <begin position="46"/>
        <end position="164"/>
    </location>
</feature>
<dbReference type="Gene3D" id="6.10.140.260">
    <property type="match status" value="1"/>
</dbReference>
<dbReference type="GO" id="GO:0031902">
    <property type="term" value="C:late endosome membrane"/>
    <property type="evidence" value="ECO:0007669"/>
    <property type="project" value="UniProtKB-UniRule"/>
</dbReference>
<gene>
    <name evidence="15" type="ORF">BIW11_09805</name>
</gene>
<dbReference type="STRING" id="418985.A0A1V9XIE1"/>
<dbReference type="GO" id="GO:0043130">
    <property type="term" value="F:ubiquitin binding"/>
    <property type="evidence" value="ECO:0007669"/>
    <property type="project" value="UniProtKB-UniRule"/>
</dbReference>
<evidence type="ECO:0000256" key="7">
    <source>
        <dbReference type="ARBA" id="ARBA00022787"/>
    </source>
</evidence>
<evidence type="ECO:0000256" key="3">
    <source>
        <dbReference type="ARBA" id="ARBA00010917"/>
    </source>
</evidence>
<keyword evidence="8 13" id="KW-0653">Protein transport</keyword>
<dbReference type="GO" id="GO:0043328">
    <property type="term" value="P:protein transport to vacuole involved in ubiquitin-dependent protein catabolic process via the multivesicular body sorting pathway"/>
    <property type="evidence" value="ECO:0007669"/>
    <property type="project" value="UniProtKB-UniRule"/>
</dbReference>
<dbReference type="Gene3D" id="2.30.29.30">
    <property type="entry name" value="Pleckstrin-homology domain (PH domain)/Phosphotyrosine-binding domain (PTB)"/>
    <property type="match status" value="1"/>
</dbReference>
<dbReference type="OrthoDB" id="271448at2759"/>
<evidence type="ECO:0000256" key="12">
    <source>
        <dbReference type="ARBA" id="ARBA00030114"/>
    </source>
</evidence>
<dbReference type="SUPFAM" id="SSF46785">
    <property type="entry name" value="Winged helix' DNA-binding domain"/>
    <property type="match status" value="1"/>
</dbReference>
<dbReference type="AlphaFoldDB" id="A0A1V9XIE1"/>
<evidence type="ECO:0000313" key="15">
    <source>
        <dbReference type="EMBL" id="OQR73320.1"/>
    </source>
</evidence>
<comment type="similarity">
    <text evidence="2 13">Belongs to the VPS36 family.</text>
</comment>
<dbReference type="PROSITE" id="PS51495">
    <property type="entry name" value="GLUE"/>
    <property type="match status" value="1"/>
</dbReference>
<evidence type="ECO:0000256" key="4">
    <source>
        <dbReference type="ARBA" id="ARBA00017953"/>
    </source>
</evidence>
<sequence>MLENQKNSAIRSTAIALTEVGKVLFHWGFIPTVLYLVGTSYTMAFVEHWVNTADAMLPGERIVTTADSVALYEEKQLVHEKGLLKLTNQRLLWIGPPVISMDLDRILSTSYDAGTWTKSEKILLAVSSELTFRLSFRGGGCKDFLLRLEAALRAKEWLYGVARKGIGIGIGGIQKKIQTRAEQTDLHISAAFEDLSNLMASAKDMVELSQKLMTKSRDKSLTDDETAQFRSQLLSIGLSESSAHAGDSGDKQLQQQISRVLLPACESSSGMMSLTEAYCRINRARGLGLLSPEDMLAALGSIQHPIKLATFSSGLRVVQLSSLDETVWKEKIVSLIKEAGCLSAEQLAIRLKTSAVLALERLLQVEDCDRACRDDSVDGLVFYPNRFLEAEPA</sequence>
<evidence type="ECO:0000256" key="10">
    <source>
        <dbReference type="ARBA" id="ARBA00023128"/>
    </source>
</evidence>
<dbReference type="InterPro" id="IPR021648">
    <property type="entry name" value="GLUE_dom"/>
</dbReference>